<feature type="transmembrane region" description="Helical" evidence="7">
    <location>
        <begin position="276"/>
        <end position="301"/>
    </location>
</feature>
<accession>A0AA88GUW2</accession>
<evidence type="ECO:0000256" key="1">
    <source>
        <dbReference type="ARBA" id="ARBA00004141"/>
    </source>
</evidence>
<keyword evidence="6 7" id="KW-0472">Membrane</keyword>
<comment type="subcellular location">
    <subcellularLocation>
        <location evidence="1">Membrane</location>
        <topology evidence="1">Multi-pass membrane protein</topology>
    </subcellularLocation>
</comment>
<dbReference type="PRINTS" id="PR01130">
    <property type="entry name" value="DERENTRNSPRT"/>
</dbReference>
<keyword evidence="5 7" id="KW-1133">Transmembrane helix</keyword>
<evidence type="ECO:0000256" key="6">
    <source>
        <dbReference type="ARBA" id="ARBA00023136"/>
    </source>
</evidence>
<keyword evidence="4 7" id="KW-0812">Transmembrane</keyword>
<dbReference type="PIRSF" id="PIRSF016379">
    <property type="entry name" value="ENT"/>
    <property type="match status" value="1"/>
</dbReference>
<gene>
    <name evidence="8" type="ORF">C9374_002702</name>
</gene>
<dbReference type="GeneID" id="68095157"/>
<organism evidence="8 9">
    <name type="scientific">Naegleria lovaniensis</name>
    <name type="common">Amoeba</name>
    <dbReference type="NCBI Taxonomy" id="51637"/>
    <lineage>
        <taxon>Eukaryota</taxon>
        <taxon>Discoba</taxon>
        <taxon>Heterolobosea</taxon>
        <taxon>Tetramitia</taxon>
        <taxon>Eutetramitia</taxon>
        <taxon>Vahlkampfiidae</taxon>
        <taxon>Naegleria</taxon>
    </lineage>
</organism>
<evidence type="ECO:0000313" key="9">
    <source>
        <dbReference type="Proteomes" id="UP000816034"/>
    </source>
</evidence>
<evidence type="ECO:0000256" key="7">
    <source>
        <dbReference type="SAM" id="Phobius"/>
    </source>
</evidence>
<dbReference type="SUPFAM" id="SSF103473">
    <property type="entry name" value="MFS general substrate transporter"/>
    <property type="match status" value="1"/>
</dbReference>
<dbReference type="EMBL" id="PYSW02000016">
    <property type="protein sequence ID" value="KAG2386256.1"/>
    <property type="molecule type" value="Genomic_DNA"/>
</dbReference>
<evidence type="ECO:0000256" key="5">
    <source>
        <dbReference type="ARBA" id="ARBA00022989"/>
    </source>
</evidence>
<feature type="transmembrane region" description="Helical" evidence="7">
    <location>
        <begin position="34"/>
        <end position="52"/>
    </location>
</feature>
<evidence type="ECO:0000313" key="8">
    <source>
        <dbReference type="EMBL" id="KAG2386256.1"/>
    </source>
</evidence>
<comment type="similarity">
    <text evidence="2">Belongs to the SLC29A/ENT transporter (TC 2.A.57) family.</text>
</comment>
<feature type="transmembrane region" description="Helical" evidence="7">
    <location>
        <begin position="72"/>
        <end position="90"/>
    </location>
</feature>
<evidence type="ECO:0008006" key="10">
    <source>
        <dbReference type="Google" id="ProtNLM"/>
    </source>
</evidence>
<comment type="caution">
    <text evidence="8">The sequence shown here is derived from an EMBL/GenBank/DDBJ whole genome shotgun (WGS) entry which is preliminary data.</text>
</comment>
<feature type="transmembrane region" description="Helical" evidence="7">
    <location>
        <begin position="375"/>
        <end position="398"/>
    </location>
</feature>
<dbReference type="Proteomes" id="UP000816034">
    <property type="component" value="Unassembled WGS sequence"/>
</dbReference>
<dbReference type="PANTHER" id="PTHR10332:SF10">
    <property type="entry name" value="EQUILIBRATIVE NUCLEOSIDE TRANSPORTER 4"/>
    <property type="match status" value="1"/>
</dbReference>
<feature type="transmembrane region" description="Helical" evidence="7">
    <location>
        <begin position="410"/>
        <end position="441"/>
    </location>
</feature>
<reference evidence="8 9" key="1">
    <citation type="journal article" date="2018" name="BMC Genomics">
        <title>The genome of Naegleria lovaniensis, the basis for a comparative approach to unravel pathogenicity factors of the human pathogenic amoeba N. fowleri.</title>
        <authorList>
            <person name="Liechti N."/>
            <person name="Schurch N."/>
            <person name="Bruggmann R."/>
            <person name="Wittwer M."/>
        </authorList>
    </citation>
    <scope>NUCLEOTIDE SEQUENCE [LARGE SCALE GENOMIC DNA]</scope>
    <source>
        <strain evidence="8 9">ATCC 30569</strain>
    </source>
</reference>
<feature type="transmembrane region" description="Helical" evidence="7">
    <location>
        <begin position="344"/>
        <end position="363"/>
    </location>
</feature>
<proteinExistence type="inferred from homology"/>
<feature type="transmembrane region" description="Helical" evidence="7">
    <location>
        <begin position="102"/>
        <end position="124"/>
    </location>
</feature>
<sequence length="449" mass="49280">MEEEDTTTMSEQKAILAELPLSASDLSAPPKDKFHIVFFIFLLQGVGVLFPWNAFISAPDYFSALYGDNTMLYFSVAYSIPNLLGVLAMVKLSPKIPMAWKMYPSFVVTLLVLIAVPILGYSGVNGTPGFVVTILLIVLSALCTAVLQGNIFGMSGMLPSSYITAVMSGNGVAGVACSFLRIVTKLTIEQNRKHVPILIMTTSAAVYFFVCALVILACIVTFFIVMRMPFTQYYLNKANSSKNTTSVNSENYDEISTLVQPTQAKKPSVFSVFKKIWVQALMVMTVFVVTIGVFPGLSVSVPTWYKGTEMKDWLPILIGTTFNIFDFIGRTAPRWIIMFNRKFVPIPVLLRILILPLFVFMYKPSIVGLEAFNDAVPLLATALVALTNGYLSSLCMMYGPSLVDDHEKEVAGTLMTFFLLFGIVLGSFTGLAIGQILGAVIPNTNNYVD</sequence>
<dbReference type="PANTHER" id="PTHR10332">
    <property type="entry name" value="EQUILIBRATIVE NUCLEOSIDE TRANSPORTER"/>
    <property type="match status" value="1"/>
</dbReference>
<dbReference type="AlphaFoldDB" id="A0AA88GUW2"/>
<evidence type="ECO:0000256" key="4">
    <source>
        <dbReference type="ARBA" id="ARBA00022692"/>
    </source>
</evidence>
<evidence type="ECO:0000256" key="3">
    <source>
        <dbReference type="ARBA" id="ARBA00022448"/>
    </source>
</evidence>
<protein>
    <recommendedName>
        <fullName evidence="10">Equilibrative nucleoside transporter</fullName>
    </recommendedName>
</protein>
<feature type="transmembrane region" description="Helical" evidence="7">
    <location>
        <begin position="204"/>
        <end position="225"/>
    </location>
</feature>
<keyword evidence="3" id="KW-0813">Transport</keyword>
<dbReference type="InterPro" id="IPR036259">
    <property type="entry name" value="MFS_trans_sf"/>
</dbReference>
<evidence type="ECO:0000256" key="2">
    <source>
        <dbReference type="ARBA" id="ARBA00007965"/>
    </source>
</evidence>
<dbReference type="GO" id="GO:0005337">
    <property type="term" value="F:nucleoside transmembrane transporter activity"/>
    <property type="evidence" value="ECO:0007669"/>
    <property type="project" value="InterPro"/>
</dbReference>
<feature type="transmembrane region" description="Helical" evidence="7">
    <location>
        <begin position="162"/>
        <end position="184"/>
    </location>
</feature>
<dbReference type="Pfam" id="PF01733">
    <property type="entry name" value="Nucleoside_tran"/>
    <property type="match status" value="1"/>
</dbReference>
<dbReference type="InterPro" id="IPR002259">
    <property type="entry name" value="Eqnu_transpt"/>
</dbReference>
<dbReference type="RefSeq" id="XP_044550248.1">
    <property type="nucleotide sequence ID" value="XM_044692149.1"/>
</dbReference>
<name>A0AA88GUW2_NAELO</name>
<keyword evidence="9" id="KW-1185">Reference proteome</keyword>
<feature type="transmembrane region" description="Helical" evidence="7">
    <location>
        <begin position="130"/>
        <end position="150"/>
    </location>
</feature>
<dbReference type="GO" id="GO:0005886">
    <property type="term" value="C:plasma membrane"/>
    <property type="evidence" value="ECO:0007669"/>
    <property type="project" value="TreeGrafter"/>
</dbReference>